<reference evidence="1 2" key="1">
    <citation type="submission" date="2016-10" db="EMBL/GenBank/DDBJ databases">
        <authorList>
            <person name="Varghese N."/>
            <person name="Submissions S."/>
        </authorList>
    </citation>
    <scope>NUCLEOTIDE SEQUENCE [LARGE SCALE GENOMIC DNA]</scope>
    <source>
        <strain evidence="1 2">DSM 16643</strain>
    </source>
</reference>
<name>A0A1G5XCT1_9EURY</name>
<gene>
    <name evidence="1" type="ORF">SAMN02910315_02095</name>
</gene>
<protein>
    <submittedName>
        <fullName evidence="1">Uncharacterized protein</fullName>
    </submittedName>
</protein>
<keyword evidence="2" id="KW-1185">Reference proteome</keyword>
<accession>A0A1G5XCT1</accession>
<dbReference type="EMBL" id="FMXB01000020">
    <property type="protein sequence ID" value="SDA67537.1"/>
    <property type="molecule type" value="Genomic_DNA"/>
</dbReference>
<evidence type="ECO:0000313" key="2">
    <source>
        <dbReference type="Proteomes" id="UP000323439"/>
    </source>
</evidence>
<organism evidence="1 2">
    <name type="scientific">Methanobrevibacter millerae</name>
    <dbReference type="NCBI Taxonomy" id="230361"/>
    <lineage>
        <taxon>Archaea</taxon>
        <taxon>Methanobacteriati</taxon>
        <taxon>Methanobacteriota</taxon>
        <taxon>Methanomada group</taxon>
        <taxon>Methanobacteria</taxon>
        <taxon>Methanobacteriales</taxon>
        <taxon>Methanobacteriaceae</taxon>
        <taxon>Methanobrevibacter</taxon>
    </lineage>
</organism>
<sequence>MYSNEFNFLRFLNNLVHLDNDKYSQTISKVSIDKENKKSLVKSNTKILNFEKIIEEAFQNQSSPATVDGLYFNFNKNNKLTLFFIEFKGDDLTRKSWKSFFKDNILSLPANACKNQNVNCPIKNLEYNQLKTLYEHYNDEIIHQLHIKPIESILIGLPQLFENYANEKFEKIDIISNYIKCKIHIISSDSSKNKSNSHLTSKKEVKDKYSLYVNRKFFEYQTFNVEDYKENFIPKIDLFPISFIDIIISIVDQINENNLSMDDTSNILNNYLSKNKIKIKEQQKVKLIKTIKYYIQNS</sequence>
<proteinExistence type="predicted"/>
<dbReference type="AlphaFoldDB" id="A0A1G5XCT1"/>
<evidence type="ECO:0000313" key="1">
    <source>
        <dbReference type="EMBL" id="SDA67537.1"/>
    </source>
</evidence>
<dbReference type="Proteomes" id="UP000323439">
    <property type="component" value="Unassembled WGS sequence"/>
</dbReference>
<dbReference type="RefSeq" id="WP_149732584.1">
    <property type="nucleotide sequence ID" value="NZ_FMXB01000020.1"/>
</dbReference>